<organism evidence="2 3">
    <name type="scientific">Thermoflexibacter ruber</name>
    <dbReference type="NCBI Taxonomy" id="1003"/>
    <lineage>
        <taxon>Bacteria</taxon>
        <taxon>Pseudomonadati</taxon>
        <taxon>Bacteroidota</taxon>
        <taxon>Cytophagia</taxon>
        <taxon>Cytophagales</taxon>
        <taxon>Thermoflexibacteraceae</taxon>
        <taxon>Thermoflexibacter</taxon>
    </lineage>
</organism>
<reference evidence="2 3" key="1">
    <citation type="submission" date="2016-10" db="EMBL/GenBank/DDBJ databases">
        <authorList>
            <person name="de Groot N.N."/>
        </authorList>
    </citation>
    <scope>NUCLEOTIDE SEQUENCE [LARGE SCALE GENOMIC DNA]</scope>
    <source>
        <strain>GEY</strain>
        <strain evidence="3">DSM 9560</strain>
    </source>
</reference>
<evidence type="ECO:0000313" key="2">
    <source>
        <dbReference type="EMBL" id="SFE95817.1"/>
    </source>
</evidence>
<keyword evidence="3" id="KW-1185">Reference proteome</keyword>
<gene>
    <name evidence="2" type="ORF">SAMN04488541_101112</name>
</gene>
<keyword evidence="1" id="KW-0472">Membrane</keyword>
<keyword evidence="1" id="KW-0812">Transmembrane</keyword>
<name>A0A1I2ET65_9BACT</name>
<dbReference type="STRING" id="1003.SAMN04488541_101112"/>
<protein>
    <submittedName>
        <fullName evidence="2">Uncharacterized protein</fullName>
    </submittedName>
</protein>
<evidence type="ECO:0000313" key="3">
    <source>
        <dbReference type="Proteomes" id="UP000199513"/>
    </source>
</evidence>
<sequence length="29" mass="3445">MKNKNELLLDSFSFIVFLLIFVINTKMLL</sequence>
<dbReference type="EMBL" id="FONY01000011">
    <property type="protein sequence ID" value="SFE95817.1"/>
    <property type="molecule type" value="Genomic_DNA"/>
</dbReference>
<feature type="transmembrane region" description="Helical" evidence="1">
    <location>
        <begin position="7"/>
        <end position="24"/>
    </location>
</feature>
<dbReference type="AlphaFoldDB" id="A0A1I2ET65"/>
<keyword evidence="1" id="KW-1133">Transmembrane helix</keyword>
<accession>A0A1I2ET65</accession>
<dbReference type="Proteomes" id="UP000199513">
    <property type="component" value="Unassembled WGS sequence"/>
</dbReference>
<evidence type="ECO:0000256" key="1">
    <source>
        <dbReference type="SAM" id="Phobius"/>
    </source>
</evidence>
<proteinExistence type="predicted"/>